<dbReference type="Proteomes" id="UP001209476">
    <property type="component" value="Unassembled WGS sequence"/>
</dbReference>
<feature type="transmembrane region" description="Helical" evidence="1">
    <location>
        <begin position="63"/>
        <end position="84"/>
    </location>
</feature>
<keyword evidence="1" id="KW-0472">Membrane</keyword>
<evidence type="ECO:0008006" key="4">
    <source>
        <dbReference type="Google" id="ProtNLM"/>
    </source>
</evidence>
<evidence type="ECO:0000313" key="3">
    <source>
        <dbReference type="Proteomes" id="UP001209476"/>
    </source>
</evidence>
<proteinExistence type="predicted"/>
<feature type="transmembrane region" description="Helical" evidence="1">
    <location>
        <begin position="206"/>
        <end position="227"/>
    </location>
</feature>
<evidence type="ECO:0000256" key="1">
    <source>
        <dbReference type="SAM" id="Phobius"/>
    </source>
</evidence>
<feature type="transmembrane region" description="Helical" evidence="1">
    <location>
        <begin position="179"/>
        <end position="200"/>
    </location>
</feature>
<feature type="transmembrane region" description="Helical" evidence="1">
    <location>
        <begin position="35"/>
        <end position="56"/>
    </location>
</feature>
<name>A0AAW5UYR0_9BACT</name>
<organism evidence="2 3">
    <name type="scientific">Segatella copri</name>
    <dbReference type="NCBI Taxonomy" id="165179"/>
    <lineage>
        <taxon>Bacteria</taxon>
        <taxon>Pseudomonadati</taxon>
        <taxon>Bacteroidota</taxon>
        <taxon>Bacteroidia</taxon>
        <taxon>Bacteroidales</taxon>
        <taxon>Prevotellaceae</taxon>
        <taxon>Segatella</taxon>
    </lineage>
</organism>
<protein>
    <recommendedName>
        <fullName evidence="4">Acyltransferase 3 domain-containing protein</fullName>
    </recommendedName>
</protein>
<evidence type="ECO:0000313" key="2">
    <source>
        <dbReference type="EMBL" id="MCW4163908.1"/>
    </source>
</evidence>
<sequence>MIDIVMFHYLSRNFNLYAVENSRIAEDVNLWKEMIFQYIGYLGVPCFMFISGYYGIKFKWGRFGGIVEQCFFYGIVSFVGLWLINGNRPPFYELLAINNYWFMVSYLMVMLISPALNSMIASLDSKQLLLAILSLYAVDFGGVISSHSVGGGFATLMMIYLVARWMRLYLPELLKKHSVWCFLILLLIQLSLVSACYLFQHVGIKVIIGSYDNILNILIVGFLVITIEKYHFHNKFINYVALSTLSVYLLSESGFGQVSFNDLYIAWGGRI</sequence>
<keyword evidence="1" id="KW-0812">Transmembrane</keyword>
<feature type="transmembrane region" description="Helical" evidence="1">
    <location>
        <begin position="96"/>
        <end position="116"/>
    </location>
</feature>
<dbReference type="EMBL" id="JAPDUM010000001">
    <property type="protein sequence ID" value="MCW4163908.1"/>
    <property type="molecule type" value="Genomic_DNA"/>
</dbReference>
<comment type="caution">
    <text evidence="2">The sequence shown here is derived from an EMBL/GenBank/DDBJ whole genome shotgun (WGS) entry which is preliminary data.</text>
</comment>
<accession>A0AAW5UYR0</accession>
<feature type="transmembrane region" description="Helical" evidence="1">
    <location>
        <begin position="150"/>
        <end position="167"/>
    </location>
</feature>
<dbReference type="AlphaFoldDB" id="A0AAW5UYR0"/>
<reference evidence="2" key="1">
    <citation type="submission" date="2022-11" db="EMBL/GenBank/DDBJ databases">
        <title>Genomic repertoires linked with pathogenic potency of arthritogenic Prevotella copri isolated from the gut of rheumatoid arthritis patients.</title>
        <authorList>
            <person name="Nii T."/>
            <person name="Maeda Y."/>
            <person name="Motooka D."/>
            <person name="Naito M."/>
            <person name="Matsumoto Y."/>
            <person name="Ogawa T."/>
            <person name="Oguro-Igashira E."/>
            <person name="Kishikawa T."/>
            <person name="Yamashita M."/>
            <person name="Koizumi S."/>
            <person name="Kurakawa T."/>
            <person name="Okumura R."/>
            <person name="Kayama H."/>
            <person name="Murakami M."/>
            <person name="Sakaguchi T."/>
            <person name="Das B."/>
            <person name="Nakamura S."/>
            <person name="Okada Y."/>
            <person name="Kumanogoh A."/>
            <person name="Takeda K."/>
        </authorList>
    </citation>
    <scope>NUCLEOTIDE SEQUENCE</scope>
    <source>
        <strain evidence="2">RA-N001-16</strain>
    </source>
</reference>
<gene>
    <name evidence="2" type="ORF">ONS98_01440</name>
</gene>
<keyword evidence="1" id="KW-1133">Transmembrane helix</keyword>